<dbReference type="Proteomes" id="UP000298263">
    <property type="component" value="Unassembled WGS sequence"/>
</dbReference>
<keyword evidence="1" id="KW-1133">Transmembrane helix</keyword>
<keyword evidence="1" id="KW-0472">Membrane</keyword>
<dbReference type="PRINTS" id="PR01758">
    <property type="entry name" value="CAPSULEPROTB"/>
</dbReference>
<dbReference type="SUPFAM" id="SSF53623">
    <property type="entry name" value="MurD-like peptide ligases, catalytic domain"/>
    <property type="match status" value="1"/>
</dbReference>
<keyword evidence="4" id="KW-1185">Reference proteome</keyword>
<organism evidence="3 4">
    <name type="scientific">Leptospira congkakensis</name>
    <dbReference type="NCBI Taxonomy" id="2484932"/>
    <lineage>
        <taxon>Bacteria</taxon>
        <taxon>Pseudomonadati</taxon>
        <taxon>Spirochaetota</taxon>
        <taxon>Spirochaetia</taxon>
        <taxon>Leptospirales</taxon>
        <taxon>Leptospiraceae</taxon>
        <taxon>Leptospira</taxon>
    </lineage>
</organism>
<dbReference type="GO" id="GO:0045227">
    <property type="term" value="P:capsule polysaccharide biosynthetic process"/>
    <property type="evidence" value="ECO:0007669"/>
    <property type="project" value="InterPro"/>
</dbReference>
<dbReference type="Gene3D" id="3.40.1190.10">
    <property type="entry name" value="Mur-like, catalytic domain"/>
    <property type="match status" value="1"/>
</dbReference>
<evidence type="ECO:0000259" key="2">
    <source>
        <dbReference type="Pfam" id="PF08245"/>
    </source>
</evidence>
<protein>
    <submittedName>
        <fullName evidence="3">Poly-gamma-glutamate synthase PgsB</fullName>
    </submittedName>
</protein>
<dbReference type="GO" id="GO:0005524">
    <property type="term" value="F:ATP binding"/>
    <property type="evidence" value="ECO:0007669"/>
    <property type="project" value="InterPro"/>
</dbReference>
<feature type="transmembrane region" description="Helical" evidence="1">
    <location>
        <begin position="6"/>
        <end position="25"/>
    </location>
</feature>
<dbReference type="OrthoDB" id="2884at2"/>
<name>A0A4Z1ABZ5_9LEPT</name>
<dbReference type="InterPro" id="IPR008337">
    <property type="entry name" value="Capsule_biosynth_CapB"/>
</dbReference>
<dbReference type="GO" id="GO:0016020">
    <property type="term" value="C:membrane"/>
    <property type="evidence" value="ECO:0007669"/>
    <property type="project" value="InterPro"/>
</dbReference>
<dbReference type="NCBIfam" id="TIGR04012">
    <property type="entry name" value="poly_gGlu_PgsB"/>
    <property type="match status" value="1"/>
</dbReference>
<proteinExistence type="predicted"/>
<sequence>MKPNAFLFFIIILILLLYYTIEYFLHTRTLKKFKHRIHVNGTRGKSSVTRLIRAGLSSTGMSVFAKTTGTMARMIFPDGSEESISRFGKPSILEQIKILKKANQKGAEIVVLECMALEPRYQWASEGQILKSDIGVITNIREDHLEVMGPNLLDVAKSLLSACPVNGTLVTGATEFESLVLDVCLDRNSKAIITKDESLQNITDEEMSKFSYWEHKENVNVALTVCKLLGVNRNQALESMWKVNPDPGALSVSPIHFFGKEFLYVNAMAANDPNSTKYIWSSVIERYPQYNKRYILFHTREDRPERSRQLTKEFANWEGYDAIILIGSSTSLAFKYLKTYSQKDIPIFVWEHLSLDGIFESLLSILPKQSLVFGIGNIVGLGMDLSLYLKNRSEQTNE</sequence>
<comment type="caution">
    <text evidence="3">The sequence shown here is derived from an EMBL/GenBank/DDBJ whole genome shotgun (WGS) entry which is preliminary data.</text>
</comment>
<evidence type="ECO:0000313" key="4">
    <source>
        <dbReference type="Proteomes" id="UP000298263"/>
    </source>
</evidence>
<dbReference type="EMBL" id="RQGP01000012">
    <property type="protein sequence ID" value="TGL92817.1"/>
    <property type="molecule type" value="Genomic_DNA"/>
</dbReference>
<dbReference type="PANTHER" id="PTHR43445:SF1">
    <property type="entry name" value="PGA SYNTHASE CAPB"/>
    <property type="match status" value="1"/>
</dbReference>
<feature type="domain" description="Mur ligase central" evidence="2">
    <location>
        <begin position="39"/>
        <end position="175"/>
    </location>
</feature>
<accession>A0A4Z1ABZ5</accession>
<keyword evidence="1" id="KW-0812">Transmembrane</keyword>
<evidence type="ECO:0000256" key="1">
    <source>
        <dbReference type="SAM" id="Phobius"/>
    </source>
</evidence>
<gene>
    <name evidence="3" type="primary">pgsB</name>
    <name evidence="3" type="ORF">EHQ69_07465</name>
</gene>
<dbReference type="PANTHER" id="PTHR43445">
    <property type="entry name" value="UDP-N-ACETYLMURAMATE--L-ALANINE LIGASE-RELATED"/>
    <property type="match status" value="1"/>
</dbReference>
<dbReference type="InterPro" id="IPR036565">
    <property type="entry name" value="Mur-like_cat_sf"/>
</dbReference>
<reference evidence="3" key="1">
    <citation type="journal article" date="2019" name="PLoS Negl. Trop. Dis.">
        <title>Revisiting the worldwide diversity of Leptospira species in the environment.</title>
        <authorList>
            <person name="Vincent A.T."/>
            <person name="Schiettekatte O."/>
            <person name="Bourhy P."/>
            <person name="Veyrier F.J."/>
            <person name="Picardeau M."/>
        </authorList>
    </citation>
    <scope>NUCLEOTIDE SEQUENCE [LARGE SCALE GENOMIC DNA]</scope>
    <source>
        <strain evidence="3">201702422</strain>
    </source>
</reference>
<dbReference type="InterPro" id="IPR013221">
    <property type="entry name" value="Mur_ligase_cen"/>
</dbReference>
<evidence type="ECO:0000313" key="3">
    <source>
        <dbReference type="EMBL" id="TGL92817.1"/>
    </source>
</evidence>
<dbReference type="InterPro" id="IPR050061">
    <property type="entry name" value="MurCDEF_pg_biosynth"/>
</dbReference>
<dbReference type="AlphaFoldDB" id="A0A4Z1ABZ5"/>
<dbReference type="GO" id="GO:0016881">
    <property type="term" value="F:acid-amino acid ligase activity"/>
    <property type="evidence" value="ECO:0007669"/>
    <property type="project" value="InterPro"/>
</dbReference>
<dbReference type="Pfam" id="PF08245">
    <property type="entry name" value="Mur_ligase_M"/>
    <property type="match status" value="1"/>
</dbReference>
<dbReference type="RefSeq" id="WP_135586212.1">
    <property type="nucleotide sequence ID" value="NZ_RQGO01000025.1"/>
</dbReference>